<evidence type="ECO:0000313" key="1">
    <source>
        <dbReference type="EMBL" id="CBH99796.1"/>
    </source>
</evidence>
<organism evidence="1">
    <name type="scientific">mine drainage metagenome</name>
    <dbReference type="NCBI Taxonomy" id="410659"/>
    <lineage>
        <taxon>unclassified sequences</taxon>
        <taxon>metagenomes</taxon>
        <taxon>ecological metagenomes</taxon>
    </lineage>
</organism>
<name>E6PXY7_9ZZZZ</name>
<sequence>MDEKGLTVAKDQVLQFKRRPMAIAAELRPDWKIGALLLILHLSSRGGKSSLRRLHILNWALRSSKNRAEFEQVREHHQPLFSFQFRFEPALGRAINLAVGEKYVEWVGGDRLQISPKGQRWVKDILRDESVMQEEREFLKRIGKDITEGIATEMITVRFF</sequence>
<proteinExistence type="predicted"/>
<reference evidence="1" key="1">
    <citation type="submission" date="2009-10" db="EMBL/GenBank/DDBJ databases">
        <title>Diversity of trophic interactions inside an arsenic-rich microbial ecosystem.</title>
        <authorList>
            <person name="Bertin P.N."/>
            <person name="Heinrich-Salmeron A."/>
            <person name="Pelletier E."/>
            <person name="Goulhen-Chollet F."/>
            <person name="Arsene-Ploetze F."/>
            <person name="Gallien S."/>
            <person name="Calteau A."/>
            <person name="Vallenet D."/>
            <person name="Casiot C."/>
            <person name="Chane-Woon-Ming B."/>
            <person name="Giloteaux L."/>
            <person name="Barakat M."/>
            <person name="Bonnefoy V."/>
            <person name="Bruneel O."/>
            <person name="Chandler M."/>
            <person name="Cleiss J."/>
            <person name="Duran R."/>
            <person name="Elbaz-Poulichet F."/>
            <person name="Fonknechten N."/>
            <person name="Lauga B."/>
            <person name="Mornico D."/>
            <person name="Ortet P."/>
            <person name="Schaeffer C."/>
            <person name="Siguier P."/>
            <person name="Alexander Thil Smith A."/>
            <person name="Van Dorsselaer A."/>
            <person name="Weissenbach J."/>
            <person name="Medigue C."/>
            <person name="Le Paslier D."/>
        </authorList>
    </citation>
    <scope>NUCLEOTIDE SEQUENCE</scope>
</reference>
<protein>
    <submittedName>
        <fullName evidence="1">Uncharacterized protein</fullName>
    </submittedName>
</protein>
<dbReference type="EMBL" id="CABN01000051">
    <property type="protein sequence ID" value="CBH99796.1"/>
    <property type="molecule type" value="Genomic_DNA"/>
</dbReference>
<dbReference type="AlphaFoldDB" id="E6PXY7"/>
<comment type="caution">
    <text evidence="1">The sequence shown here is derived from an EMBL/GenBank/DDBJ whole genome shotgun (WGS) entry which is preliminary data.</text>
</comment>
<gene>
    <name evidence="1" type="ORF">CARN3_0748</name>
</gene>
<accession>E6PXY7</accession>